<proteinExistence type="predicted"/>
<name>A0A8H3ZH79_9PEZI</name>
<organism evidence="2 3">
    <name type="scientific">Colletotrichum asianum</name>
    <dbReference type="NCBI Taxonomy" id="702518"/>
    <lineage>
        <taxon>Eukaryota</taxon>
        <taxon>Fungi</taxon>
        <taxon>Dikarya</taxon>
        <taxon>Ascomycota</taxon>
        <taxon>Pezizomycotina</taxon>
        <taxon>Sordariomycetes</taxon>
        <taxon>Hypocreomycetidae</taxon>
        <taxon>Glomerellales</taxon>
        <taxon>Glomerellaceae</taxon>
        <taxon>Colletotrichum</taxon>
        <taxon>Colletotrichum gloeosporioides species complex</taxon>
    </lineage>
</organism>
<protein>
    <submittedName>
        <fullName evidence="2">Uncharacterized protein</fullName>
    </submittedName>
</protein>
<accession>A0A8H3ZH79</accession>
<evidence type="ECO:0000313" key="2">
    <source>
        <dbReference type="EMBL" id="KAF0319073.1"/>
    </source>
</evidence>
<keyword evidence="3" id="KW-1185">Reference proteome</keyword>
<dbReference type="Proteomes" id="UP000434172">
    <property type="component" value="Unassembled WGS sequence"/>
</dbReference>
<feature type="region of interest" description="Disordered" evidence="1">
    <location>
        <begin position="1"/>
        <end position="21"/>
    </location>
</feature>
<dbReference type="EMBL" id="WOWK01000101">
    <property type="protein sequence ID" value="KAF0319073.1"/>
    <property type="molecule type" value="Genomic_DNA"/>
</dbReference>
<reference evidence="2 3" key="1">
    <citation type="submission" date="2019-12" db="EMBL/GenBank/DDBJ databases">
        <title>A genome sequence resource for the geographically widespread anthracnose pathogen Colletotrichum asianum.</title>
        <authorList>
            <person name="Meng Y."/>
        </authorList>
    </citation>
    <scope>NUCLEOTIDE SEQUENCE [LARGE SCALE GENOMIC DNA]</scope>
    <source>
        <strain evidence="2 3">ICMP 18580</strain>
    </source>
</reference>
<evidence type="ECO:0000256" key="1">
    <source>
        <dbReference type="SAM" id="MobiDB-lite"/>
    </source>
</evidence>
<comment type="caution">
    <text evidence="2">The sequence shown here is derived from an EMBL/GenBank/DDBJ whole genome shotgun (WGS) entry which is preliminary data.</text>
</comment>
<dbReference type="AlphaFoldDB" id="A0A8H3ZH79"/>
<evidence type="ECO:0000313" key="3">
    <source>
        <dbReference type="Proteomes" id="UP000434172"/>
    </source>
</evidence>
<feature type="non-terminal residue" evidence="2">
    <location>
        <position position="1"/>
    </location>
</feature>
<gene>
    <name evidence="2" type="ORF">GQ607_013754</name>
</gene>
<sequence length="220" mass="24145">TGNDQDETGHAPPLANISQGPASSHWSLGELHISIHIQNTHLRPSNPPSCLPFRHTQLSSSHLPDFISSLALSHSLRRWPSKYPNILNPTTQSSAKHFHSTNKVRRLNLQRRRLCVPGSRLSVSCLMSGQACFFHDCVRRHDVADGPSSLAPSPAGALTSPKLPSLLLPPSTSQTCMRRAWLGSLPMPMMASLSRGQPRKELYSALAASRPLLPLRHLDD</sequence>